<proteinExistence type="predicted"/>
<dbReference type="EnsemblFungi" id="FOXG_10090T0">
    <property type="protein sequence ID" value="FOXG_10090P0"/>
    <property type="gene ID" value="FOXG_10090"/>
</dbReference>
<protein>
    <submittedName>
        <fullName evidence="1">Uncharacterized protein</fullName>
    </submittedName>
</protein>
<evidence type="ECO:0000313" key="2">
    <source>
        <dbReference type="Proteomes" id="UP000002489"/>
    </source>
</evidence>
<sequence>MSSATSDIELGQCNTTPLSRIGTSRRTWRFGWPNLAWPSSVFSLRLSLFWNKSAPVMQLPQRTKKDHCFSAVLSGTRIKTELKLLLSSTKH</sequence>
<name>A0A0D2Y1E7_FUSOF</name>
<accession>A0A0D2Y1E7</accession>
<evidence type="ECO:0000313" key="1">
    <source>
        <dbReference type="EnsemblFungi" id="FOXG_10090P0"/>
    </source>
</evidence>
<reference evidence="1" key="2">
    <citation type="submission" date="2025-08" db="UniProtKB">
        <authorList>
            <consortium name="EnsemblFungi"/>
        </authorList>
    </citation>
    <scope>IDENTIFICATION</scope>
    <source>
        <strain evidence="1">4287 / CBS 123668 / FGSC 9935 / NRRL 34936</strain>
    </source>
</reference>
<dbReference type="Proteomes" id="UP000002489">
    <property type="component" value="Unassembled WGS sequence"/>
</dbReference>
<reference evidence="2" key="1">
    <citation type="journal article" date="2012" name="Mol. Plant Microbe Interact.">
        <title>A highly conserved effector in Fusarium oxysporum is required for full virulence on Arabidopsis.</title>
        <authorList>
            <person name="Thatcher L.F."/>
            <person name="Gardiner D.M."/>
            <person name="Kazan K."/>
            <person name="Manners J."/>
        </authorList>
    </citation>
    <scope>NUCLEOTIDE SEQUENCE [LARGE SCALE GENOMIC DNA]</scope>
    <source>
        <strain evidence="2">Fo5176</strain>
    </source>
</reference>
<organism evidence="1 2">
    <name type="scientific">Fusarium oxysporum (strain Fo5176)</name>
    <name type="common">Fusarium vascular wilt</name>
    <dbReference type="NCBI Taxonomy" id="660025"/>
    <lineage>
        <taxon>Eukaryota</taxon>
        <taxon>Fungi</taxon>
        <taxon>Dikarya</taxon>
        <taxon>Ascomycota</taxon>
        <taxon>Pezizomycotina</taxon>
        <taxon>Sordariomycetes</taxon>
        <taxon>Hypocreomycetidae</taxon>
        <taxon>Hypocreales</taxon>
        <taxon>Nectriaceae</taxon>
        <taxon>Fusarium</taxon>
        <taxon>Fusarium oxysporum species complex</taxon>
    </lineage>
</organism>
<dbReference type="AlphaFoldDB" id="A0A0D2Y1E7"/>